<dbReference type="InterPro" id="IPR001303">
    <property type="entry name" value="Aldolase_II/adducin_N"/>
</dbReference>
<organism evidence="4 5">
    <name type="scientific">Oceanibacterium hippocampi</name>
    <dbReference type="NCBI Taxonomy" id="745714"/>
    <lineage>
        <taxon>Bacteria</taxon>
        <taxon>Pseudomonadati</taxon>
        <taxon>Pseudomonadota</taxon>
        <taxon>Alphaproteobacteria</taxon>
        <taxon>Sneathiellales</taxon>
        <taxon>Sneathiellaceae</taxon>
        <taxon>Oceanibacterium</taxon>
    </lineage>
</organism>
<dbReference type="Gene3D" id="3.40.225.10">
    <property type="entry name" value="Class II aldolase/adducin N-terminal domain"/>
    <property type="match status" value="1"/>
</dbReference>
<evidence type="ECO:0000313" key="5">
    <source>
        <dbReference type="Proteomes" id="UP000193200"/>
    </source>
</evidence>
<dbReference type="PANTHER" id="PTHR22789">
    <property type="entry name" value="FUCULOSE PHOSPHATE ALDOLASE"/>
    <property type="match status" value="1"/>
</dbReference>
<protein>
    <submittedName>
        <fullName evidence="4">L-fuculose phosphate aldolase</fullName>
        <ecNumber evidence="4">4.1.2.17</ecNumber>
    </submittedName>
</protein>
<dbReference type="OrthoDB" id="5291399at2"/>
<evidence type="ECO:0000256" key="2">
    <source>
        <dbReference type="ARBA" id="ARBA00023239"/>
    </source>
</evidence>
<dbReference type="PANTHER" id="PTHR22789:SF0">
    <property type="entry name" value="3-OXO-TETRONATE 4-PHOSPHATE DECARBOXYLASE-RELATED"/>
    <property type="match status" value="1"/>
</dbReference>
<gene>
    <name evidence="4" type="primary">fucA_2</name>
    <name evidence="4" type="ORF">OCH7691_03544</name>
</gene>
<dbReference type="AlphaFoldDB" id="A0A1Y5TUN0"/>
<dbReference type="InParanoid" id="A0A1Y5TUN0"/>
<dbReference type="GO" id="GO:0046872">
    <property type="term" value="F:metal ion binding"/>
    <property type="evidence" value="ECO:0007669"/>
    <property type="project" value="UniProtKB-KW"/>
</dbReference>
<dbReference type="RefSeq" id="WP_085884878.1">
    <property type="nucleotide sequence ID" value="NZ_FWFR01000003.1"/>
</dbReference>
<dbReference type="SMART" id="SM01007">
    <property type="entry name" value="Aldolase_II"/>
    <property type="match status" value="1"/>
</dbReference>
<evidence type="ECO:0000313" key="4">
    <source>
        <dbReference type="EMBL" id="SLN73022.1"/>
    </source>
</evidence>
<dbReference type="Pfam" id="PF00596">
    <property type="entry name" value="Aldolase_II"/>
    <property type="match status" value="1"/>
</dbReference>
<dbReference type="Proteomes" id="UP000193200">
    <property type="component" value="Unassembled WGS sequence"/>
</dbReference>
<dbReference type="SUPFAM" id="SSF53639">
    <property type="entry name" value="AraD/HMP-PK domain-like"/>
    <property type="match status" value="1"/>
</dbReference>
<accession>A0A1Y5TUN0</accession>
<keyword evidence="2 4" id="KW-0456">Lyase</keyword>
<dbReference type="GO" id="GO:0005829">
    <property type="term" value="C:cytosol"/>
    <property type="evidence" value="ECO:0007669"/>
    <property type="project" value="TreeGrafter"/>
</dbReference>
<dbReference type="InterPro" id="IPR036409">
    <property type="entry name" value="Aldolase_II/adducin_N_sf"/>
</dbReference>
<dbReference type="FunCoup" id="A0A1Y5TUN0">
    <property type="interactions" value="306"/>
</dbReference>
<dbReference type="EC" id="4.1.2.17" evidence="4"/>
<reference evidence="4 5" key="1">
    <citation type="submission" date="2017-03" db="EMBL/GenBank/DDBJ databases">
        <authorList>
            <person name="Afonso C.L."/>
            <person name="Miller P.J."/>
            <person name="Scott M.A."/>
            <person name="Spackman E."/>
            <person name="Goraichik I."/>
            <person name="Dimitrov K.M."/>
            <person name="Suarez D.L."/>
            <person name="Swayne D.E."/>
        </authorList>
    </citation>
    <scope>NUCLEOTIDE SEQUENCE [LARGE SCALE GENOMIC DNA]</scope>
    <source>
        <strain evidence="4 5">CECT 7691</strain>
    </source>
</reference>
<dbReference type="GO" id="GO:0008738">
    <property type="term" value="F:L-fuculose-phosphate aldolase activity"/>
    <property type="evidence" value="ECO:0007669"/>
    <property type="project" value="UniProtKB-EC"/>
</dbReference>
<evidence type="ECO:0000259" key="3">
    <source>
        <dbReference type="SMART" id="SM01007"/>
    </source>
</evidence>
<proteinExistence type="predicted"/>
<keyword evidence="5" id="KW-1185">Reference proteome</keyword>
<dbReference type="EMBL" id="FWFR01000003">
    <property type="protein sequence ID" value="SLN73022.1"/>
    <property type="molecule type" value="Genomic_DNA"/>
</dbReference>
<feature type="domain" description="Class II aldolase/adducin N-terminal" evidence="3">
    <location>
        <begin position="8"/>
        <end position="185"/>
    </location>
</feature>
<sequence length="216" mass="23103">MNERELRDELIATVRCFNPLGINQGTSGNASVRSGDGILITPSGLAYDQLDPADIVHMRFDGSFSVPRQGRKPSSEWRFHLDLLRERPDLNAIVHTHGVSVTTLACLGRGIPAVHYMIALAGGNDIRCAPYATFGTQELSDHALAAMRDRKACLLANHGLIAGGTSLAKALALAVEVETLAEIYWRALQIGEPVILSDTEIAAVAEKLAAGYGSAD</sequence>
<keyword evidence="1" id="KW-0479">Metal-binding</keyword>
<name>A0A1Y5TUN0_9PROT</name>
<dbReference type="InterPro" id="IPR050197">
    <property type="entry name" value="Aldolase_class_II_sugar_metab"/>
</dbReference>
<dbReference type="GO" id="GO:0019323">
    <property type="term" value="P:pentose catabolic process"/>
    <property type="evidence" value="ECO:0007669"/>
    <property type="project" value="TreeGrafter"/>
</dbReference>
<evidence type="ECO:0000256" key="1">
    <source>
        <dbReference type="ARBA" id="ARBA00022723"/>
    </source>
</evidence>